<proteinExistence type="predicted"/>
<evidence type="ECO:0000313" key="3">
    <source>
        <dbReference type="Proteomes" id="UP001629156"/>
    </source>
</evidence>
<comment type="caution">
    <text evidence="2">The sequence shown here is derived from an EMBL/GenBank/DDBJ whole genome shotgun (WGS) entry which is preliminary data.</text>
</comment>
<keyword evidence="3" id="KW-1185">Reference proteome</keyword>
<reference evidence="2 3" key="1">
    <citation type="submission" date="2024-06" db="EMBL/GenBank/DDBJ databases">
        <authorList>
            <person name="Kaempfer P."/>
            <person name="Viver T."/>
        </authorList>
    </citation>
    <scope>NUCLEOTIDE SEQUENCE [LARGE SCALE GENOMIC DNA]</scope>
    <source>
        <strain evidence="2 3">ST-119</strain>
    </source>
</reference>
<gene>
    <name evidence="2" type="ORF">ABS766_14045</name>
</gene>
<dbReference type="RefSeq" id="WP_408085823.1">
    <property type="nucleotide sequence ID" value="NZ_JBELPZ010000018.1"/>
</dbReference>
<name>A0ABW8YZ02_9FLAO</name>
<feature type="chain" id="PRO_5046756450" evidence="1">
    <location>
        <begin position="19"/>
        <end position="192"/>
    </location>
</feature>
<accession>A0ABW8YZ02</accession>
<keyword evidence="1" id="KW-0732">Signal</keyword>
<evidence type="ECO:0000313" key="2">
    <source>
        <dbReference type="EMBL" id="MFL9845541.1"/>
    </source>
</evidence>
<dbReference type="EMBL" id="JBELPZ010000018">
    <property type="protein sequence ID" value="MFL9845541.1"/>
    <property type="molecule type" value="Genomic_DNA"/>
</dbReference>
<protein>
    <submittedName>
        <fullName evidence="2">Uncharacterized protein</fullName>
    </submittedName>
</protein>
<sequence length="192" mass="21903">MKNIVYITLLLFAFTVQAQQQNDDCQLTIETTEEGDEIKSTKDYLMYEKVFGDTSQFLFFSLTNSAGTPLLNFQLLSKSKGFTPQVCLNQNSRIFIQLTNNKIVTLISAVEEQCSALVYDTNEKNNLRILTGTFLFTKGNFEDLEKSAVSFIRVQYATESVDYPIKKELTSETSGTVYQPETYFINHLKCLE</sequence>
<feature type="signal peptide" evidence="1">
    <location>
        <begin position="1"/>
        <end position="18"/>
    </location>
</feature>
<organism evidence="2 3">
    <name type="scientific">Flavobacterium rhizosphaerae</name>
    <dbReference type="NCBI Taxonomy" id="3163298"/>
    <lineage>
        <taxon>Bacteria</taxon>
        <taxon>Pseudomonadati</taxon>
        <taxon>Bacteroidota</taxon>
        <taxon>Flavobacteriia</taxon>
        <taxon>Flavobacteriales</taxon>
        <taxon>Flavobacteriaceae</taxon>
        <taxon>Flavobacterium</taxon>
    </lineage>
</organism>
<dbReference type="Proteomes" id="UP001629156">
    <property type="component" value="Unassembled WGS sequence"/>
</dbReference>
<evidence type="ECO:0000256" key="1">
    <source>
        <dbReference type="SAM" id="SignalP"/>
    </source>
</evidence>